<proteinExistence type="predicted"/>
<dbReference type="SUPFAM" id="SSF48008">
    <property type="entry name" value="GntR ligand-binding domain-like"/>
    <property type="match status" value="1"/>
</dbReference>
<dbReference type="InterPro" id="IPR036388">
    <property type="entry name" value="WH-like_DNA-bd_sf"/>
</dbReference>
<dbReference type="Gene3D" id="1.10.10.10">
    <property type="entry name" value="Winged helix-like DNA-binding domain superfamily/Winged helix DNA-binding domain"/>
    <property type="match status" value="1"/>
</dbReference>
<dbReference type="Pfam" id="PF07729">
    <property type="entry name" value="FCD"/>
    <property type="match status" value="1"/>
</dbReference>
<dbReference type="SMART" id="SM00345">
    <property type="entry name" value="HTH_GNTR"/>
    <property type="match status" value="1"/>
</dbReference>
<evidence type="ECO:0000256" key="3">
    <source>
        <dbReference type="ARBA" id="ARBA00023163"/>
    </source>
</evidence>
<protein>
    <submittedName>
        <fullName evidence="5">GntR family transcriptional regulator</fullName>
    </submittedName>
</protein>
<dbReference type="InterPro" id="IPR008920">
    <property type="entry name" value="TF_FadR/GntR_C"/>
</dbReference>
<evidence type="ECO:0000256" key="2">
    <source>
        <dbReference type="ARBA" id="ARBA00023125"/>
    </source>
</evidence>
<dbReference type="Proteomes" id="UP000215694">
    <property type="component" value="Unassembled WGS sequence"/>
</dbReference>
<organism evidence="5 6">
    <name type="scientific">Romboutsia weinsteinii</name>
    <dbReference type="NCBI Taxonomy" id="2020949"/>
    <lineage>
        <taxon>Bacteria</taxon>
        <taxon>Bacillati</taxon>
        <taxon>Bacillota</taxon>
        <taxon>Clostridia</taxon>
        <taxon>Peptostreptococcales</taxon>
        <taxon>Peptostreptococcaceae</taxon>
        <taxon>Romboutsia</taxon>
    </lineage>
</organism>
<evidence type="ECO:0000313" key="6">
    <source>
        <dbReference type="Proteomes" id="UP000215694"/>
    </source>
</evidence>
<keyword evidence="2" id="KW-0238">DNA-binding</keyword>
<dbReference type="Gene3D" id="1.20.120.530">
    <property type="entry name" value="GntR ligand-binding domain-like"/>
    <property type="match status" value="1"/>
</dbReference>
<comment type="caution">
    <text evidence="5">The sequence shown here is derived from an EMBL/GenBank/DDBJ whole genome shotgun (WGS) entry which is preliminary data.</text>
</comment>
<dbReference type="EMBL" id="NOJY02000038">
    <property type="protein sequence ID" value="RDY26012.1"/>
    <property type="molecule type" value="Genomic_DNA"/>
</dbReference>
<feature type="domain" description="HTH gntR-type" evidence="4">
    <location>
        <begin position="18"/>
        <end position="85"/>
    </location>
</feature>
<dbReference type="RefSeq" id="WP_094366976.1">
    <property type="nucleotide sequence ID" value="NZ_NOJY02000038.1"/>
</dbReference>
<name>A0A371IZL5_9FIRM</name>
<dbReference type="GO" id="GO:0003700">
    <property type="term" value="F:DNA-binding transcription factor activity"/>
    <property type="evidence" value="ECO:0007669"/>
    <property type="project" value="InterPro"/>
</dbReference>
<dbReference type="AlphaFoldDB" id="A0A371IZL5"/>
<dbReference type="InterPro" id="IPR000524">
    <property type="entry name" value="Tscrpt_reg_HTH_GntR"/>
</dbReference>
<dbReference type="PROSITE" id="PS50949">
    <property type="entry name" value="HTH_GNTR"/>
    <property type="match status" value="1"/>
</dbReference>
<accession>A0A371IZL5</accession>
<dbReference type="InterPro" id="IPR036390">
    <property type="entry name" value="WH_DNA-bd_sf"/>
</dbReference>
<dbReference type="SUPFAM" id="SSF46785">
    <property type="entry name" value="Winged helix' DNA-binding domain"/>
    <property type="match status" value="1"/>
</dbReference>
<keyword evidence="3" id="KW-0804">Transcription</keyword>
<dbReference type="GO" id="GO:0003677">
    <property type="term" value="F:DNA binding"/>
    <property type="evidence" value="ECO:0007669"/>
    <property type="project" value="UniProtKB-KW"/>
</dbReference>
<keyword evidence="6" id="KW-1185">Reference proteome</keyword>
<dbReference type="PANTHER" id="PTHR43537">
    <property type="entry name" value="TRANSCRIPTIONAL REGULATOR, GNTR FAMILY"/>
    <property type="match status" value="1"/>
</dbReference>
<keyword evidence="1" id="KW-0805">Transcription regulation</keyword>
<dbReference type="OrthoDB" id="9781630at2"/>
<evidence type="ECO:0000256" key="1">
    <source>
        <dbReference type="ARBA" id="ARBA00023015"/>
    </source>
</evidence>
<sequence length="226" mass="26482">MQTWMDEFVNNTDLSQNRPLRDVVCESLRRTLIEGKVPVGERFVEKEYSQRLNISRTPVREALKQLESEDLVEYIPRVGVVVKRICKEDVIEIYKIRLSLEVLVVNTAMECITQEEIDKISNLLDYTEKVNNEGNLEEVIQLFGEFNSIIYKSSKMKRLPAMISNLNNYLQRFRNISIEDDNRREKALSEHRLILNAIISKDKELAERIIKTHLEDSLEVVIKEID</sequence>
<dbReference type="CDD" id="cd07377">
    <property type="entry name" value="WHTH_GntR"/>
    <property type="match status" value="1"/>
</dbReference>
<gene>
    <name evidence="5" type="ORF">CHL78_015380</name>
</gene>
<dbReference type="Pfam" id="PF00392">
    <property type="entry name" value="GntR"/>
    <property type="match status" value="1"/>
</dbReference>
<evidence type="ECO:0000313" key="5">
    <source>
        <dbReference type="EMBL" id="RDY26012.1"/>
    </source>
</evidence>
<dbReference type="InterPro" id="IPR011711">
    <property type="entry name" value="GntR_C"/>
</dbReference>
<evidence type="ECO:0000259" key="4">
    <source>
        <dbReference type="PROSITE" id="PS50949"/>
    </source>
</evidence>
<dbReference type="PANTHER" id="PTHR43537:SF24">
    <property type="entry name" value="GLUCONATE OPERON TRANSCRIPTIONAL REPRESSOR"/>
    <property type="match status" value="1"/>
</dbReference>
<reference evidence="5 6" key="1">
    <citation type="journal article" date="2017" name="Genome Announc.">
        <title>Draft Genome Sequence of Romboutsia weinsteinii sp. nov. Strain CCRI-19649(T) Isolated from Surface Water.</title>
        <authorList>
            <person name="Maheux A.F."/>
            <person name="Boudreau D.K."/>
            <person name="Berube E."/>
            <person name="Boissinot M."/>
            <person name="Cantin P."/>
            <person name="Raymond F."/>
            <person name="Corbeil J."/>
            <person name="Omar R.F."/>
            <person name="Bergeron M.G."/>
        </authorList>
    </citation>
    <scope>NUCLEOTIDE SEQUENCE [LARGE SCALE GENOMIC DNA]</scope>
    <source>
        <strain evidence="5 6">CCRI-19649</strain>
    </source>
</reference>
<dbReference type="SMART" id="SM00895">
    <property type="entry name" value="FCD"/>
    <property type="match status" value="1"/>
</dbReference>